<organism evidence="3 4">
    <name type="scientific">Sulfobacillus thermotolerans</name>
    <dbReference type="NCBI Taxonomy" id="338644"/>
    <lineage>
        <taxon>Bacteria</taxon>
        <taxon>Bacillati</taxon>
        <taxon>Bacillota</taxon>
        <taxon>Clostridia</taxon>
        <taxon>Eubacteriales</taxon>
        <taxon>Clostridiales Family XVII. Incertae Sedis</taxon>
        <taxon>Sulfobacillus</taxon>
    </lineage>
</organism>
<keyword evidence="4" id="KW-1185">Reference proteome</keyword>
<evidence type="ECO:0008006" key="5">
    <source>
        <dbReference type="Google" id="ProtNLM"/>
    </source>
</evidence>
<gene>
    <name evidence="3" type="ORF">BXT84_09120</name>
</gene>
<dbReference type="InterPro" id="IPR046801">
    <property type="entry name" value="OpcA_G6PD_N"/>
</dbReference>
<dbReference type="Proteomes" id="UP000325292">
    <property type="component" value="Chromosome"/>
</dbReference>
<dbReference type="EMBL" id="CP019454">
    <property type="protein sequence ID" value="AUW94093.1"/>
    <property type="molecule type" value="Genomic_DNA"/>
</dbReference>
<dbReference type="Pfam" id="PF10128">
    <property type="entry name" value="OpcA_G6PD_assem"/>
    <property type="match status" value="1"/>
</dbReference>
<dbReference type="InterPro" id="IPR046802">
    <property type="entry name" value="OpcA_G6PD_C"/>
</dbReference>
<protein>
    <recommendedName>
        <fullName evidence="5">Glucose-6-phosphate dehydrogenase subunit</fullName>
    </recommendedName>
</protein>
<dbReference type="PANTHER" id="PTHR38658">
    <property type="entry name" value="OXPP CYCLE PROTEIN OPCA-RELATED"/>
    <property type="match status" value="1"/>
</dbReference>
<sequence>MESQTLHWNHPNIMGPELLELLRTSVPQSLGGTLPVTATVLTLGLYVKGILPTDWAELAGKISRVHPSRVLIINPIVNSANAPTHVDAELSATITYRRPHEPPILFSECVQMNLQGGLANHWIDLVQSLIKSDLPAYLLWLGMPPLPGFRWDLLSTGFSHLVIDTEQTGIEPWHHVMLQSPRLGLMIDDLYWQRLGLWRVHWANVTDRPEALAVVSTPESISVVWPVEKSTGWQMLLGWLVSRLSWQIVDIAPNRLLMATESGNTIPVHITTGADPGITFYQGNRRLSSQEAHNQLTTQFEIGSDVLYEISDPCNLADPVSDVVKLLNRGHDQLYDEAMSALLLSERPEQ</sequence>
<feature type="domain" description="Glucose-6-phosphate dehydrogenase assembly protein OpcA N-terminal" evidence="1">
    <location>
        <begin position="60"/>
        <end position="145"/>
    </location>
</feature>
<dbReference type="PANTHER" id="PTHR38658:SF1">
    <property type="entry name" value="OXPP CYCLE PROTEIN OPCA-RELATED"/>
    <property type="match status" value="1"/>
</dbReference>
<accession>A0ABN5H0A5</accession>
<dbReference type="InterPro" id="IPR004555">
    <property type="entry name" value="G6PDH_assembly_OpcA"/>
</dbReference>
<evidence type="ECO:0000259" key="1">
    <source>
        <dbReference type="Pfam" id="PF10128"/>
    </source>
</evidence>
<reference evidence="3 4" key="1">
    <citation type="journal article" date="2019" name="Sci. Rep.">
        <title>Sulfobacillus thermotolerans: new insights into resistance and metabolic capacities of acidophilic chemolithotrophs.</title>
        <authorList>
            <person name="Panyushkina A.E."/>
            <person name="Babenko V.V."/>
            <person name="Nikitina A.S."/>
            <person name="Selezneva O.V."/>
            <person name="Tsaplina I.A."/>
            <person name="Letarova M.A."/>
            <person name="Kostryukova E.S."/>
            <person name="Letarov A.V."/>
        </authorList>
    </citation>
    <scope>NUCLEOTIDE SEQUENCE [LARGE SCALE GENOMIC DNA]</scope>
    <source>
        <strain evidence="3 4">Kr1</strain>
    </source>
</reference>
<dbReference type="Pfam" id="PF20171">
    <property type="entry name" value="OpcA_G6PD_C"/>
    <property type="match status" value="1"/>
</dbReference>
<name>A0ABN5H0A5_9FIRM</name>
<feature type="domain" description="Glucose-6-phosphate dehydrogenase assembly protein OpcA C-terminal" evidence="2">
    <location>
        <begin position="188"/>
        <end position="278"/>
    </location>
</feature>
<proteinExistence type="predicted"/>
<evidence type="ECO:0000259" key="2">
    <source>
        <dbReference type="Pfam" id="PF20171"/>
    </source>
</evidence>
<evidence type="ECO:0000313" key="3">
    <source>
        <dbReference type="EMBL" id="AUW94093.1"/>
    </source>
</evidence>
<evidence type="ECO:0000313" key="4">
    <source>
        <dbReference type="Proteomes" id="UP000325292"/>
    </source>
</evidence>